<evidence type="ECO:0000259" key="1">
    <source>
        <dbReference type="Pfam" id="PF20254"/>
    </source>
</evidence>
<name>A0ABX2EGM8_9BURK</name>
<gene>
    <name evidence="2" type="ORF">HLB44_12220</name>
</gene>
<comment type="caution">
    <text evidence="2">The sequence shown here is derived from an EMBL/GenBank/DDBJ whole genome shotgun (WGS) entry which is preliminary data.</text>
</comment>
<sequence>MIFITGYSDRLSACAGESIAFKVSSLSSRPYRAKLVRIAHADPNPAGPGFKVEPLAEVFATERPSVAQPLRSGSCGRVARMPLVGLGGGLSVSVRIMPTAPSRGEQCVLSHGDPASGGWRLAIDGAGVLFTIAGAPAPVQLRCDLPLPARWLELQLSADPVVGTLTLQVSDVDTMAEGALRLASTARWRVPPQPNLAADADLLIGACLGDDGVPRCHFNGRIEAPTISAAAQAHHPSRIMAAWDFARGIDTADIVDTGPHQRHGRLINLPTRAVAGSRWTGREHCWRHAPEQYAAIHFHDDDLHDAGWTTGFQFTVPQTLKSGAYAMLLEAEGQRDWLPFYVTPAPGTSSGARIAFVAPTYTYVAYANYARGNFDAALRRRVADWQAYPHNPDEHPEVGRSTYNLHPDGSGVCFSSRWRPLLTMRPGFLTFDDPRGSGVRHYTADSHLLDWLEHEGMAFDVWTDDELERHGSAVLEPYAVVLTGTHPEYHSTRTLDALQGYLRSGGNLAYLGGNGFYWRVGLSQTVPGVLEVRRAGGGTRAWAPCAGENVHALDGELGGLWRSSGRTPQQLTGVGFVSQGPFEGAVYRVNDAARNGRAGWLLEGVASGPIGGYGLSGGGAAGFELDATSAADGTPAGTQVLARSEGHGPGFGPALDAVLSHTMTRDRGAVEPSIRAEITYRDTAWGGSVFTVGSITFCGSLSHDGYRNDMSTLLRNYLVRKTMPRSSAG</sequence>
<reference evidence="2 3" key="1">
    <citation type="submission" date="2020-05" db="EMBL/GenBank/DDBJ databases">
        <title>Aquincola sp. isolate from soil.</title>
        <authorList>
            <person name="Han J."/>
            <person name="Kim D.-U."/>
        </authorList>
    </citation>
    <scope>NUCLEOTIDE SEQUENCE [LARGE SCALE GENOMIC DNA]</scope>
    <source>
        <strain evidence="2 3">S2</strain>
    </source>
</reference>
<accession>A0ABX2EGM8</accession>
<dbReference type="RefSeq" id="WP_173122842.1">
    <property type="nucleotide sequence ID" value="NZ_JABRWJ010000003.1"/>
</dbReference>
<organism evidence="2 3">
    <name type="scientific">Pseudaquabacterium terrae</name>
    <dbReference type="NCBI Taxonomy" id="2732868"/>
    <lineage>
        <taxon>Bacteria</taxon>
        <taxon>Pseudomonadati</taxon>
        <taxon>Pseudomonadota</taxon>
        <taxon>Betaproteobacteria</taxon>
        <taxon>Burkholderiales</taxon>
        <taxon>Sphaerotilaceae</taxon>
        <taxon>Pseudaquabacterium</taxon>
    </lineage>
</organism>
<protein>
    <submittedName>
        <fullName evidence="2">N,N-dimethylformamidase large subunit</fullName>
    </submittedName>
</protein>
<dbReference type="Proteomes" id="UP000737171">
    <property type="component" value="Unassembled WGS sequence"/>
</dbReference>
<evidence type="ECO:0000313" key="2">
    <source>
        <dbReference type="EMBL" id="NRF67753.1"/>
    </source>
</evidence>
<keyword evidence="3" id="KW-1185">Reference proteome</keyword>
<feature type="domain" description="N,N-dimethylformamidase beta subunit-like C-terminal" evidence="1">
    <location>
        <begin position="271"/>
        <end position="705"/>
    </location>
</feature>
<dbReference type="EMBL" id="JABRWJ010000003">
    <property type="protein sequence ID" value="NRF67753.1"/>
    <property type="molecule type" value="Genomic_DNA"/>
</dbReference>
<dbReference type="Pfam" id="PF20254">
    <property type="entry name" value="DMFA2_C"/>
    <property type="match status" value="1"/>
</dbReference>
<evidence type="ECO:0000313" key="3">
    <source>
        <dbReference type="Proteomes" id="UP000737171"/>
    </source>
</evidence>
<dbReference type="InterPro" id="IPR046540">
    <property type="entry name" value="DMFA2_C"/>
</dbReference>
<proteinExistence type="predicted"/>